<dbReference type="EMBL" id="JAODUO010000420">
    <property type="protein sequence ID" value="KAK2180894.1"/>
    <property type="molecule type" value="Genomic_DNA"/>
</dbReference>
<keyword evidence="2" id="KW-1185">Reference proteome</keyword>
<dbReference type="AlphaFoldDB" id="A0AAD9NVB9"/>
<gene>
    <name evidence="1" type="ORF">NP493_420g00002</name>
</gene>
<reference evidence="1" key="1">
    <citation type="journal article" date="2023" name="Mol. Biol. Evol.">
        <title>Third-Generation Sequencing Reveals the Adaptive Role of the Epigenome in Three Deep-Sea Polychaetes.</title>
        <authorList>
            <person name="Perez M."/>
            <person name="Aroh O."/>
            <person name="Sun Y."/>
            <person name="Lan Y."/>
            <person name="Juniper S.K."/>
            <person name="Young C.R."/>
            <person name="Angers B."/>
            <person name="Qian P.Y."/>
        </authorList>
    </citation>
    <scope>NUCLEOTIDE SEQUENCE</scope>
    <source>
        <strain evidence="1">R07B-5</strain>
    </source>
</reference>
<evidence type="ECO:0000313" key="2">
    <source>
        <dbReference type="Proteomes" id="UP001209878"/>
    </source>
</evidence>
<name>A0AAD9NVB9_RIDPI</name>
<dbReference type="InterPro" id="IPR036179">
    <property type="entry name" value="Ig-like_dom_sf"/>
</dbReference>
<organism evidence="1 2">
    <name type="scientific">Ridgeia piscesae</name>
    <name type="common">Tubeworm</name>
    <dbReference type="NCBI Taxonomy" id="27915"/>
    <lineage>
        <taxon>Eukaryota</taxon>
        <taxon>Metazoa</taxon>
        <taxon>Spiralia</taxon>
        <taxon>Lophotrochozoa</taxon>
        <taxon>Annelida</taxon>
        <taxon>Polychaeta</taxon>
        <taxon>Sedentaria</taxon>
        <taxon>Canalipalpata</taxon>
        <taxon>Sabellida</taxon>
        <taxon>Siboglinidae</taxon>
        <taxon>Ridgeia</taxon>
    </lineage>
</organism>
<dbReference type="Gene3D" id="2.60.40.10">
    <property type="entry name" value="Immunoglobulins"/>
    <property type="match status" value="1"/>
</dbReference>
<protein>
    <recommendedName>
        <fullName evidence="3">Ig-like domain-containing protein</fullName>
    </recommendedName>
</protein>
<accession>A0AAD9NVB9</accession>
<proteinExistence type="predicted"/>
<comment type="caution">
    <text evidence="1">The sequence shown here is derived from an EMBL/GenBank/DDBJ whole genome shotgun (WGS) entry which is preliminary data.</text>
</comment>
<evidence type="ECO:0008006" key="3">
    <source>
        <dbReference type="Google" id="ProtNLM"/>
    </source>
</evidence>
<sequence>MVGDIDITYECTRTPDVTRVNNDGLLKITNVITYTYSRTNHDIDYNSQTLSCQVKMPEYEMVEVTAVIEVQHPPVLSCGTVQNKLGAKNVQLTCTGTMYPAPDYSAWIWGKSPNTIVLKSNNQQDGFQALLRETGNGRYTFTLTIDHVTMDLFTKFKLEVANDIGLTDQIVKLVRGTGEAGADTGVASTSRTASVWTLVMSVATIIGATMLSLSSS</sequence>
<dbReference type="InterPro" id="IPR013783">
    <property type="entry name" value="Ig-like_fold"/>
</dbReference>
<evidence type="ECO:0000313" key="1">
    <source>
        <dbReference type="EMBL" id="KAK2180894.1"/>
    </source>
</evidence>
<dbReference type="SUPFAM" id="SSF48726">
    <property type="entry name" value="Immunoglobulin"/>
    <property type="match status" value="1"/>
</dbReference>
<dbReference type="Proteomes" id="UP001209878">
    <property type="component" value="Unassembled WGS sequence"/>
</dbReference>